<proteinExistence type="predicted"/>
<evidence type="ECO:0000259" key="5">
    <source>
        <dbReference type="Pfam" id="PF05175"/>
    </source>
</evidence>
<evidence type="ECO:0000256" key="2">
    <source>
        <dbReference type="ARBA" id="ARBA00022552"/>
    </source>
</evidence>
<sequence>MKFPNNHEQMDRLRMGQSDIFFANPSGLPELAARNEVMALCAGVLAPAADERILVLGCNHGALGVMLARYACKGQVILSDPNLIALQAAQRTLEINHIANAVVNVETSLLPGLAGQLDRVIILAPQSRALARRWLVEALALLRPGGTLNIAGANRGGILSQVSDASALFGPLIPVGIGKGCRVCQAQRPPQPPPPPDWAVQDGIAPGTWHSIEVKLPAGRRTLNTLPGVFSYEHLDPGTDLLLRNVALPPGGRVLDVGCGYGPIGLTAAAAGAAWVDMVDVNMLAVAAARSNAQRYYLKGEVIAANGLETLAGRTYDVIISNPPFHSGSKVDTSATATMFAQSRRLLQPGGRLALVANRFLPYERLLANYFAQVAHVAEDRSYQVIVCTA</sequence>
<feature type="domain" description="Methyltransferase small" evidence="5">
    <location>
        <begin position="222"/>
        <end position="386"/>
    </location>
</feature>
<dbReference type="GO" id="GO:0003676">
    <property type="term" value="F:nucleic acid binding"/>
    <property type="evidence" value="ECO:0007669"/>
    <property type="project" value="InterPro"/>
</dbReference>
<dbReference type="PROSITE" id="PS00092">
    <property type="entry name" value="N6_MTASE"/>
    <property type="match status" value="1"/>
</dbReference>
<evidence type="ECO:0000256" key="3">
    <source>
        <dbReference type="ARBA" id="ARBA00022603"/>
    </source>
</evidence>
<organism evidence="6 7">
    <name type="scientific">Oscillochloris trichoides DG-6</name>
    <dbReference type="NCBI Taxonomy" id="765420"/>
    <lineage>
        <taxon>Bacteria</taxon>
        <taxon>Bacillati</taxon>
        <taxon>Chloroflexota</taxon>
        <taxon>Chloroflexia</taxon>
        <taxon>Chloroflexales</taxon>
        <taxon>Chloroflexineae</taxon>
        <taxon>Oscillochloridaceae</taxon>
        <taxon>Oscillochloris</taxon>
    </lineage>
</organism>
<dbReference type="InterPro" id="IPR002052">
    <property type="entry name" value="DNA_methylase_N6_adenine_CS"/>
</dbReference>
<dbReference type="AlphaFoldDB" id="E1IAR2"/>
<keyword evidence="1" id="KW-0963">Cytoplasm</keyword>
<dbReference type="EMBL" id="ADVR01000006">
    <property type="protein sequence ID" value="EFO81741.1"/>
    <property type="molecule type" value="Genomic_DNA"/>
</dbReference>
<dbReference type="CDD" id="cd02440">
    <property type="entry name" value="AdoMet_MTases"/>
    <property type="match status" value="2"/>
</dbReference>
<evidence type="ECO:0000313" key="6">
    <source>
        <dbReference type="EMBL" id="EFO81741.1"/>
    </source>
</evidence>
<gene>
    <name evidence="6" type="ORF">OSCT_0413</name>
</gene>
<dbReference type="InterPro" id="IPR046977">
    <property type="entry name" value="RsmC/RlmG"/>
</dbReference>
<keyword evidence="3 6" id="KW-0489">Methyltransferase</keyword>
<dbReference type="HOGENOM" id="CLU_758141_0_0_0"/>
<evidence type="ECO:0000313" key="7">
    <source>
        <dbReference type="Proteomes" id="UP000054010"/>
    </source>
</evidence>
<keyword evidence="7" id="KW-1185">Reference proteome</keyword>
<keyword evidence="4" id="KW-0808">Transferase</keyword>
<comment type="caution">
    <text evidence="6">The sequence shown here is derived from an EMBL/GenBank/DDBJ whole genome shotgun (WGS) entry which is preliminary data.</text>
</comment>
<dbReference type="PRINTS" id="PR00507">
    <property type="entry name" value="N12N6MTFRASE"/>
</dbReference>
<evidence type="ECO:0000256" key="4">
    <source>
        <dbReference type="ARBA" id="ARBA00022679"/>
    </source>
</evidence>
<dbReference type="eggNOG" id="COG2813">
    <property type="taxonomic scope" value="Bacteria"/>
</dbReference>
<dbReference type="Gene3D" id="3.40.50.150">
    <property type="entry name" value="Vaccinia Virus protein VP39"/>
    <property type="match status" value="2"/>
</dbReference>
<dbReference type="PANTHER" id="PTHR47816:SF4">
    <property type="entry name" value="RIBOSOMAL RNA SMALL SUBUNIT METHYLTRANSFERASE C"/>
    <property type="match status" value="1"/>
</dbReference>
<dbReference type="OrthoDB" id="9764961at2"/>
<dbReference type="Pfam" id="PF05175">
    <property type="entry name" value="MTS"/>
    <property type="match status" value="2"/>
</dbReference>
<dbReference type="InterPro" id="IPR007848">
    <property type="entry name" value="Small_mtfrase_dom"/>
</dbReference>
<dbReference type="InterPro" id="IPR029063">
    <property type="entry name" value="SAM-dependent_MTases_sf"/>
</dbReference>
<evidence type="ECO:0000256" key="1">
    <source>
        <dbReference type="ARBA" id="ARBA00022490"/>
    </source>
</evidence>
<dbReference type="Proteomes" id="UP000054010">
    <property type="component" value="Unassembled WGS sequence"/>
</dbReference>
<dbReference type="SUPFAM" id="SSF53335">
    <property type="entry name" value="S-adenosyl-L-methionine-dependent methyltransferases"/>
    <property type="match status" value="2"/>
</dbReference>
<dbReference type="PANTHER" id="PTHR47816">
    <property type="entry name" value="RIBOSOMAL RNA SMALL SUBUNIT METHYLTRANSFERASE C"/>
    <property type="match status" value="1"/>
</dbReference>
<accession>E1IAR2</accession>
<protein>
    <submittedName>
        <fullName evidence="6">Ribosomal RNA small subunit methyltransferase C</fullName>
    </submittedName>
</protein>
<dbReference type="GO" id="GO:0008990">
    <property type="term" value="F:rRNA (guanine-N2-)-methyltransferase activity"/>
    <property type="evidence" value="ECO:0007669"/>
    <property type="project" value="InterPro"/>
</dbReference>
<dbReference type="STRING" id="765420.OSCT_0413"/>
<keyword evidence="2" id="KW-0698">rRNA processing</keyword>
<reference evidence="6 7" key="1">
    <citation type="journal article" date="2011" name="J. Bacteriol.">
        <title>Draft genome sequence of the anoxygenic filamentous phototrophic bacterium Oscillochloris trichoides subsp. DG-6.</title>
        <authorList>
            <person name="Kuznetsov B.B."/>
            <person name="Ivanovsky R.N."/>
            <person name="Keppen O.I."/>
            <person name="Sukhacheva M.V."/>
            <person name="Bumazhkin B.K."/>
            <person name="Patutina E.O."/>
            <person name="Beletsky A.V."/>
            <person name="Mardanov A.V."/>
            <person name="Baslerov R.V."/>
            <person name="Panteleeva A.N."/>
            <person name="Kolganova T.V."/>
            <person name="Ravin N.V."/>
            <person name="Skryabin K.G."/>
        </authorList>
    </citation>
    <scope>NUCLEOTIDE SEQUENCE [LARGE SCALE GENOMIC DNA]</scope>
    <source>
        <strain evidence="6 7">DG-6</strain>
    </source>
</reference>
<feature type="domain" description="Methyltransferase small" evidence="5">
    <location>
        <begin position="45"/>
        <end position="151"/>
    </location>
</feature>
<name>E1IAR2_9CHLR</name>